<evidence type="ECO:0000313" key="2">
    <source>
        <dbReference type="EMBL" id="CAH9136556.1"/>
    </source>
</evidence>
<keyword evidence="1" id="KW-0472">Membrane</keyword>
<dbReference type="Proteomes" id="UP001152523">
    <property type="component" value="Unassembled WGS sequence"/>
</dbReference>
<comment type="caution">
    <text evidence="2">The sequence shown here is derived from an EMBL/GenBank/DDBJ whole genome shotgun (WGS) entry which is preliminary data.</text>
</comment>
<dbReference type="AlphaFoldDB" id="A0AAV0FLJ7"/>
<organism evidence="2 3">
    <name type="scientific">Cuscuta epithymum</name>
    <dbReference type="NCBI Taxonomy" id="186058"/>
    <lineage>
        <taxon>Eukaryota</taxon>
        <taxon>Viridiplantae</taxon>
        <taxon>Streptophyta</taxon>
        <taxon>Embryophyta</taxon>
        <taxon>Tracheophyta</taxon>
        <taxon>Spermatophyta</taxon>
        <taxon>Magnoliopsida</taxon>
        <taxon>eudicotyledons</taxon>
        <taxon>Gunneridae</taxon>
        <taxon>Pentapetalae</taxon>
        <taxon>asterids</taxon>
        <taxon>lamiids</taxon>
        <taxon>Solanales</taxon>
        <taxon>Convolvulaceae</taxon>
        <taxon>Cuscuteae</taxon>
        <taxon>Cuscuta</taxon>
        <taxon>Cuscuta subgen. Cuscuta</taxon>
    </lineage>
</organism>
<evidence type="ECO:0000256" key="1">
    <source>
        <dbReference type="SAM" id="Phobius"/>
    </source>
</evidence>
<proteinExistence type="predicted"/>
<keyword evidence="1" id="KW-1133">Transmembrane helix</keyword>
<dbReference type="EMBL" id="CAMAPF010000996">
    <property type="protein sequence ID" value="CAH9136556.1"/>
    <property type="molecule type" value="Genomic_DNA"/>
</dbReference>
<keyword evidence="1" id="KW-0812">Transmembrane</keyword>
<protein>
    <submittedName>
        <fullName evidence="2">Uncharacterized protein</fullName>
    </submittedName>
</protein>
<gene>
    <name evidence="2" type="ORF">CEPIT_LOCUS35362</name>
</gene>
<feature type="transmembrane region" description="Helical" evidence="1">
    <location>
        <begin position="34"/>
        <end position="54"/>
    </location>
</feature>
<evidence type="ECO:0000313" key="3">
    <source>
        <dbReference type="Proteomes" id="UP001152523"/>
    </source>
</evidence>
<reference evidence="2" key="1">
    <citation type="submission" date="2022-07" db="EMBL/GenBank/DDBJ databases">
        <authorList>
            <person name="Macas J."/>
            <person name="Novak P."/>
            <person name="Neumann P."/>
        </authorList>
    </citation>
    <scope>NUCLEOTIDE SEQUENCE</scope>
</reference>
<keyword evidence="3" id="KW-1185">Reference proteome</keyword>
<name>A0AAV0FLJ7_9ASTE</name>
<accession>A0AAV0FLJ7</accession>
<sequence length="67" mass="7482">MQHMEFVLQCELLNIAKGIFRGQLLTACFFSPALFLRLCRLILMLTGLGVLTAVGPLRDLLFSSVQI</sequence>